<evidence type="ECO:0000313" key="2">
    <source>
        <dbReference type="Proteomes" id="UP001144978"/>
    </source>
</evidence>
<gene>
    <name evidence="1" type="ORF">NUW54_g12855</name>
</gene>
<evidence type="ECO:0000313" key="1">
    <source>
        <dbReference type="EMBL" id="KAJ2969899.1"/>
    </source>
</evidence>
<accession>A0ACC1MST6</accession>
<name>A0ACC1MST6_9APHY</name>
<organism evidence="1 2">
    <name type="scientific">Trametes sanguinea</name>
    <dbReference type="NCBI Taxonomy" id="158606"/>
    <lineage>
        <taxon>Eukaryota</taxon>
        <taxon>Fungi</taxon>
        <taxon>Dikarya</taxon>
        <taxon>Basidiomycota</taxon>
        <taxon>Agaricomycotina</taxon>
        <taxon>Agaricomycetes</taxon>
        <taxon>Polyporales</taxon>
        <taxon>Polyporaceae</taxon>
        <taxon>Trametes</taxon>
    </lineage>
</organism>
<sequence length="166" mass="19037">MNDTLVDALVEQVLIDCQPISAFRVPPDTTWRPRTFCLLVHYESTADTDVVKWRVSHLALPALPPPSRENSTEQQRSRRENGARTYNTRWSRAGSCAGCQKDGSLFVDQQRCSKCNLTRYCSLKCQADDLPRHEPTCKQIHSVQFERRELPKDEDVEDRDTEAAQT</sequence>
<dbReference type="Proteomes" id="UP001144978">
    <property type="component" value="Unassembled WGS sequence"/>
</dbReference>
<keyword evidence="2" id="KW-1185">Reference proteome</keyword>
<proteinExistence type="predicted"/>
<protein>
    <submittedName>
        <fullName evidence="1">Uncharacterized protein</fullName>
    </submittedName>
</protein>
<reference evidence="1" key="1">
    <citation type="submission" date="2022-08" db="EMBL/GenBank/DDBJ databases">
        <title>Genome Sequence of Pycnoporus sanguineus.</title>
        <authorList>
            <person name="Buettner E."/>
        </authorList>
    </citation>
    <scope>NUCLEOTIDE SEQUENCE</scope>
    <source>
        <strain evidence="1">CG-C14</strain>
    </source>
</reference>
<dbReference type="EMBL" id="JANSHE010005663">
    <property type="protein sequence ID" value="KAJ2969899.1"/>
    <property type="molecule type" value="Genomic_DNA"/>
</dbReference>
<comment type="caution">
    <text evidence="1">The sequence shown here is derived from an EMBL/GenBank/DDBJ whole genome shotgun (WGS) entry which is preliminary data.</text>
</comment>